<dbReference type="Pfam" id="PF03023">
    <property type="entry name" value="MurJ"/>
    <property type="match status" value="1"/>
</dbReference>
<evidence type="ECO:0000256" key="6">
    <source>
        <dbReference type="ARBA" id="ARBA00022989"/>
    </source>
</evidence>
<evidence type="ECO:0000256" key="5">
    <source>
        <dbReference type="ARBA" id="ARBA00022984"/>
    </source>
</evidence>
<dbReference type="GO" id="GO:0009252">
    <property type="term" value="P:peptidoglycan biosynthetic process"/>
    <property type="evidence" value="ECO:0007669"/>
    <property type="project" value="UniProtKB-UniRule"/>
</dbReference>
<sequence>MNLLKSLAAVSSLTMLSRVLGFVRDTIIARTFGAGVASDAFVVAFKLPNLLRRIFAEGAFSQAFVPILAEYKTQQGDEATRTFIAFVSGLLTLVLAFVTLLGVLAAPWIVWISAPGFADEPDRFALTTDLLRVTFPYILLISLSSLAGAVLNTWNRFSVPAFVPTLLNLSMIVFALFLTPYFDPPIMALGWAVLVGGVLQLLYQLPHLKKVGMLVLPRLNLKDRGVWRVLKQMGPAIFGVSVSQISLIINTIFASFLVAGSVSWMYYADRLMELPSGVLGVALGTILLPALSKTYASANREDYSRLLDWGLRLCFVLVLPSAVALAVLAEPLTVSLFQYGKFSATDALMTQQALIAYAVGLLGIILVKILAPGFYAQQNIKTPVKIAIFTLFSTQLMNLAFIGPLAHVGLALSIGLAACLNASLLYWQLRKADMFQPQPGWAMYLVKLVVAVSVMAGVLFGVMHFMPQWSSGGMLERLLRLGVLVAAGLLSYFASLLLMGFRLRDFSRKAIA</sequence>
<evidence type="ECO:0000313" key="13">
    <source>
        <dbReference type="Proteomes" id="UP000242915"/>
    </source>
</evidence>
<reference evidence="13" key="1">
    <citation type="submission" date="2017-06" db="EMBL/GenBank/DDBJ databases">
        <authorList>
            <person name="Varghese N."/>
            <person name="Submissions S."/>
        </authorList>
    </citation>
    <scope>NUCLEOTIDE SEQUENCE [LARGE SCALE GENOMIC DNA]</scope>
    <source>
        <strain evidence="13">CIP 108523</strain>
    </source>
</reference>
<evidence type="ECO:0000256" key="9">
    <source>
        <dbReference type="ARBA" id="ARBA00061532"/>
    </source>
</evidence>
<keyword evidence="2 10" id="KW-1003">Cell membrane</keyword>
<feature type="transmembrane region" description="Helical" evidence="10">
    <location>
        <begin position="188"/>
        <end position="205"/>
    </location>
</feature>
<keyword evidence="10 11" id="KW-0813">Transport</keyword>
<feature type="transmembrane region" description="Helical" evidence="10">
    <location>
        <begin position="441"/>
        <end position="466"/>
    </location>
</feature>
<dbReference type="GO" id="GO:0015648">
    <property type="term" value="F:lipid-linked peptidoglycan transporter activity"/>
    <property type="evidence" value="ECO:0007669"/>
    <property type="project" value="UniProtKB-UniRule"/>
</dbReference>
<comment type="subcellular location">
    <subcellularLocation>
        <location evidence="10">Cell inner membrane</location>
        <topology evidence="10">Multi-pass membrane protein</topology>
    </subcellularLocation>
    <subcellularLocation>
        <location evidence="1">Cell membrane</location>
        <topology evidence="1">Multi-pass membrane protein</topology>
    </subcellularLocation>
</comment>
<dbReference type="PIRSF" id="PIRSF002869">
    <property type="entry name" value="MviN"/>
    <property type="match status" value="1"/>
</dbReference>
<evidence type="ECO:0000313" key="12">
    <source>
        <dbReference type="EMBL" id="SNS27185.1"/>
    </source>
</evidence>
<feature type="transmembrane region" description="Helical" evidence="10">
    <location>
        <begin position="478"/>
        <end position="501"/>
    </location>
</feature>
<comment type="function">
    <text evidence="8 10 11">Involved in peptidoglycan biosynthesis. Transports lipid-linked peptidoglycan precursors from the inner to the outer leaflet of the cytoplasmic membrane.</text>
</comment>
<evidence type="ECO:0000256" key="3">
    <source>
        <dbReference type="ARBA" id="ARBA00022692"/>
    </source>
</evidence>
<feature type="transmembrane region" description="Helical" evidence="10">
    <location>
        <begin position="383"/>
        <end position="402"/>
    </location>
</feature>
<keyword evidence="3 10" id="KW-0812">Transmembrane</keyword>
<organism evidence="12 13">
    <name type="scientific">Pseudomonas segetis</name>
    <dbReference type="NCBI Taxonomy" id="298908"/>
    <lineage>
        <taxon>Bacteria</taxon>
        <taxon>Pseudomonadati</taxon>
        <taxon>Pseudomonadota</taxon>
        <taxon>Gammaproteobacteria</taxon>
        <taxon>Pseudomonadales</taxon>
        <taxon>Pseudomonadaceae</taxon>
        <taxon>Pseudomonas</taxon>
    </lineage>
</organism>
<protein>
    <recommendedName>
        <fullName evidence="10">Probable lipid II flippase MurJ</fullName>
    </recommendedName>
</protein>
<accession>A0A239D453</accession>
<dbReference type="AlphaFoldDB" id="A0A239D453"/>
<dbReference type="PANTHER" id="PTHR47019">
    <property type="entry name" value="LIPID II FLIPPASE MURJ"/>
    <property type="match status" value="1"/>
</dbReference>
<dbReference type="NCBIfam" id="TIGR01695">
    <property type="entry name" value="murJ_mviN"/>
    <property type="match status" value="1"/>
</dbReference>
<name>A0A239D453_9PSED</name>
<dbReference type="Proteomes" id="UP000242915">
    <property type="component" value="Unassembled WGS sequence"/>
</dbReference>
<dbReference type="RefSeq" id="WP_089359667.1">
    <property type="nucleotide sequence ID" value="NZ_FZOG01000002.1"/>
</dbReference>
<keyword evidence="5 10" id="KW-0573">Peptidoglycan synthesis</keyword>
<keyword evidence="6 10" id="KW-1133">Transmembrane helix</keyword>
<feature type="transmembrane region" description="Helical" evidence="10">
    <location>
        <begin position="274"/>
        <end position="292"/>
    </location>
</feature>
<feature type="transmembrane region" description="Helical" evidence="10">
    <location>
        <begin position="161"/>
        <end position="182"/>
    </location>
</feature>
<feature type="transmembrane region" description="Helical" evidence="10">
    <location>
        <begin position="408"/>
        <end position="429"/>
    </location>
</feature>
<keyword evidence="13" id="KW-1185">Reference proteome</keyword>
<comment type="similarity">
    <text evidence="9 10 11">Belongs to the MurJ/MviN family.</text>
</comment>
<feature type="transmembrane region" description="Helical" evidence="10">
    <location>
        <begin position="83"/>
        <end position="114"/>
    </location>
</feature>
<feature type="transmembrane region" description="Helical" evidence="10">
    <location>
        <begin position="247"/>
        <end position="268"/>
    </location>
</feature>
<dbReference type="CDD" id="cd13123">
    <property type="entry name" value="MATE_MurJ_like"/>
    <property type="match status" value="1"/>
</dbReference>
<keyword evidence="10" id="KW-0997">Cell inner membrane</keyword>
<feature type="transmembrane region" description="Helical" evidence="10">
    <location>
        <begin position="354"/>
        <end position="371"/>
    </location>
</feature>
<dbReference type="PANTHER" id="PTHR47019:SF1">
    <property type="entry name" value="LIPID II FLIPPASE MURJ"/>
    <property type="match status" value="1"/>
</dbReference>
<gene>
    <name evidence="10" type="primary">murJ</name>
    <name evidence="12" type="ORF">SAMN05216255_2069</name>
</gene>
<dbReference type="PRINTS" id="PR01806">
    <property type="entry name" value="VIRFACTRMVIN"/>
</dbReference>
<evidence type="ECO:0000256" key="11">
    <source>
        <dbReference type="PIRNR" id="PIRNR002869"/>
    </source>
</evidence>
<dbReference type="GO" id="GO:0034204">
    <property type="term" value="P:lipid translocation"/>
    <property type="evidence" value="ECO:0007669"/>
    <property type="project" value="TreeGrafter"/>
</dbReference>
<dbReference type="UniPathway" id="UPA00219"/>
<evidence type="ECO:0000256" key="1">
    <source>
        <dbReference type="ARBA" id="ARBA00004651"/>
    </source>
</evidence>
<keyword evidence="10 11" id="KW-0961">Cell wall biogenesis/degradation</keyword>
<keyword evidence="7 10" id="KW-0472">Membrane</keyword>
<evidence type="ECO:0000256" key="4">
    <source>
        <dbReference type="ARBA" id="ARBA00022960"/>
    </source>
</evidence>
<dbReference type="InterPro" id="IPR004268">
    <property type="entry name" value="MurJ"/>
</dbReference>
<feature type="transmembrane region" description="Helical" evidence="10">
    <location>
        <begin position="313"/>
        <end position="334"/>
    </location>
</feature>
<dbReference type="GO" id="GO:0008360">
    <property type="term" value="P:regulation of cell shape"/>
    <property type="evidence" value="ECO:0007669"/>
    <property type="project" value="UniProtKB-UniRule"/>
</dbReference>
<dbReference type="HAMAP" id="MF_02078">
    <property type="entry name" value="MurJ_MviN"/>
    <property type="match status" value="1"/>
</dbReference>
<evidence type="ECO:0000256" key="10">
    <source>
        <dbReference type="HAMAP-Rule" id="MF_02078"/>
    </source>
</evidence>
<dbReference type="GO" id="GO:0071555">
    <property type="term" value="P:cell wall organization"/>
    <property type="evidence" value="ECO:0007669"/>
    <property type="project" value="UniProtKB-UniRule"/>
</dbReference>
<dbReference type="InterPro" id="IPR051050">
    <property type="entry name" value="Lipid_II_flippase_MurJ/MviN"/>
</dbReference>
<dbReference type="EMBL" id="FZOG01000002">
    <property type="protein sequence ID" value="SNS27185.1"/>
    <property type="molecule type" value="Genomic_DNA"/>
</dbReference>
<keyword evidence="4 10" id="KW-0133">Cell shape</keyword>
<evidence type="ECO:0000256" key="2">
    <source>
        <dbReference type="ARBA" id="ARBA00022475"/>
    </source>
</evidence>
<comment type="pathway">
    <text evidence="10">Cell wall biogenesis; peptidoglycan biosynthesis.</text>
</comment>
<proteinExistence type="inferred from homology"/>
<evidence type="ECO:0000256" key="7">
    <source>
        <dbReference type="ARBA" id="ARBA00023136"/>
    </source>
</evidence>
<evidence type="ECO:0000256" key="8">
    <source>
        <dbReference type="ARBA" id="ARBA00060041"/>
    </source>
</evidence>
<feature type="transmembrane region" description="Helical" evidence="10">
    <location>
        <begin position="134"/>
        <end position="154"/>
    </location>
</feature>
<dbReference type="GO" id="GO:0005886">
    <property type="term" value="C:plasma membrane"/>
    <property type="evidence" value="ECO:0007669"/>
    <property type="project" value="UniProtKB-SubCell"/>
</dbReference>